<dbReference type="AlphaFoldDB" id="A0A2U0UFM0"/>
<reference evidence="1 2" key="1">
    <citation type="submission" date="2018-05" db="EMBL/GenBank/DDBJ databases">
        <title>Genomic Encyclopedia of Type Strains, Phase IV (KMG-IV): sequencing the most valuable type-strain genomes for metagenomic binning, comparative biology and taxonomic classification.</title>
        <authorList>
            <person name="Goeker M."/>
        </authorList>
    </citation>
    <scope>NUCLEOTIDE SEQUENCE [LARGE SCALE GENOMIC DNA]</scope>
    <source>
        <strain evidence="1 2">DSM 100333</strain>
    </source>
</reference>
<dbReference type="Proteomes" id="UP000245870">
    <property type="component" value="Unassembled WGS sequence"/>
</dbReference>
<keyword evidence="2" id="KW-1185">Reference proteome</keyword>
<proteinExistence type="predicted"/>
<gene>
    <name evidence="1" type="ORF">C7379_10632</name>
</gene>
<name>A0A2U0UFM0_9BACT</name>
<evidence type="ECO:0000313" key="1">
    <source>
        <dbReference type="EMBL" id="PVX56462.1"/>
    </source>
</evidence>
<sequence>MSTTLRSLKLLYILILHQTTTVVAKVKHSPCYFISSMLLSK</sequence>
<comment type="caution">
    <text evidence="1">The sequence shown here is derived from an EMBL/GenBank/DDBJ whole genome shotgun (WGS) entry which is preliminary data.</text>
</comment>
<protein>
    <submittedName>
        <fullName evidence="1">Uncharacterized protein</fullName>
    </submittedName>
</protein>
<dbReference type="EMBL" id="QENY01000006">
    <property type="protein sequence ID" value="PVX56462.1"/>
    <property type="molecule type" value="Genomic_DNA"/>
</dbReference>
<evidence type="ECO:0000313" key="2">
    <source>
        <dbReference type="Proteomes" id="UP000245870"/>
    </source>
</evidence>
<accession>A0A2U0UFM0</accession>
<organism evidence="1 2">
    <name type="scientific">Hallella colorans</name>
    <dbReference type="NCBI Taxonomy" id="1703337"/>
    <lineage>
        <taxon>Bacteria</taxon>
        <taxon>Pseudomonadati</taxon>
        <taxon>Bacteroidota</taxon>
        <taxon>Bacteroidia</taxon>
        <taxon>Bacteroidales</taxon>
        <taxon>Prevotellaceae</taxon>
        <taxon>Hallella</taxon>
    </lineage>
</organism>